<protein>
    <submittedName>
        <fullName evidence="2">Uncharacterized protein</fullName>
    </submittedName>
</protein>
<dbReference type="Proteomes" id="UP000606044">
    <property type="component" value="Unassembled WGS sequence"/>
</dbReference>
<keyword evidence="1" id="KW-0732">Signal</keyword>
<dbReference type="EMBL" id="BMCT01000003">
    <property type="protein sequence ID" value="GGF64430.1"/>
    <property type="molecule type" value="Genomic_DNA"/>
</dbReference>
<dbReference type="AlphaFoldDB" id="A0A917C0C4"/>
<feature type="signal peptide" evidence="1">
    <location>
        <begin position="1"/>
        <end position="23"/>
    </location>
</feature>
<accession>A0A917C0C4</accession>
<feature type="chain" id="PRO_5037846624" evidence="1">
    <location>
        <begin position="24"/>
        <end position="89"/>
    </location>
</feature>
<organism evidence="2 3">
    <name type="scientific">Azorhizobium oxalatiphilum</name>
    <dbReference type="NCBI Taxonomy" id="980631"/>
    <lineage>
        <taxon>Bacteria</taxon>
        <taxon>Pseudomonadati</taxon>
        <taxon>Pseudomonadota</taxon>
        <taxon>Alphaproteobacteria</taxon>
        <taxon>Hyphomicrobiales</taxon>
        <taxon>Xanthobacteraceae</taxon>
        <taxon>Azorhizobium</taxon>
    </lineage>
</organism>
<sequence length="89" mass="8756">MRNLSYAALALVAGLAVSGAASADEYLSQANREQVAVSAQGFLPGASASEALLPANALPTAKGLQLHSAGALVSGPFADTDAHSGPAHN</sequence>
<evidence type="ECO:0000313" key="2">
    <source>
        <dbReference type="EMBL" id="GGF64430.1"/>
    </source>
</evidence>
<name>A0A917C0C4_9HYPH</name>
<gene>
    <name evidence="2" type="ORF">GCM10007301_25310</name>
</gene>
<reference evidence="2" key="1">
    <citation type="journal article" date="2014" name="Int. J. Syst. Evol. Microbiol.">
        <title>Complete genome sequence of Corynebacterium casei LMG S-19264T (=DSM 44701T), isolated from a smear-ripened cheese.</title>
        <authorList>
            <consortium name="US DOE Joint Genome Institute (JGI-PGF)"/>
            <person name="Walter F."/>
            <person name="Albersmeier A."/>
            <person name="Kalinowski J."/>
            <person name="Ruckert C."/>
        </authorList>
    </citation>
    <scope>NUCLEOTIDE SEQUENCE</scope>
    <source>
        <strain evidence="2">CCM 7897</strain>
    </source>
</reference>
<reference evidence="2" key="2">
    <citation type="submission" date="2020-09" db="EMBL/GenBank/DDBJ databases">
        <authorList>
            <person name="Sun Q."/>
            <person name="Sedlacek I."/>
        </authorList>
    </citation>
    <scope>NUCLEOTIDE SEQUENCE</scope>
    <source>
        <strain evidence="2">CCM 7897</strain>
    </source>
</reference>
<proteinExistence type="predicted"/>
<evidence type="ECO:0000256" key="1">
    <source>
        <dbReference type="SAM" id="SignalP"/>
    </source>
</evidence>
<comment type="caution">
    <text evidence="2">The sequence shown here is derived from an EMBL/GenBank/DDBJ whole genome shotgun (WGS) entry which is preliminary data.</text>
</comment>
<dbReference type="RefSeq" id="WP_188579039.1">
    <property type="nucleotide sequence ID" value="NZ_BMCT01000003.1"/>
</dbReference>
<keyword evidence="3" id="KW-1185">Reference proteome</keyword>
<evidence type="ECO:0000313" key="3">
    <source>
        <dbReference type="Proteomes" id="UP000606044"/>
    </source>
</evidence>